<keyword evidence="1" id="KW-1133">Transmembrane helix</keyword>
<feature type="transmembrane region" description="Helical" evidence="1">
    <location>
        <begin position="95"/>
        <end position="115"/>
    </location>
</feature>
<dbReference type="Pfam" id="PF02517">
    <property type="entry name" value="Rce1-like"/>
    <property type="match status" value="1"/>
</dbReference>
<keyword evidence="1" id="KW-0812">Transmembrane</keyword>
<evidence type="ECO:0000256" key="1">
    <source>
        <dbReference type="SAM" id="Phobius"/>
    </source>
</evidence>
<keyword evidence="1" id="KW-0472">Membrane</keyword>
<name>A0A235B6R9_9BACL</name>
<gene>
    <name evidence="3" type="ORF">CHM34_07705</name>
</gene>
<dbReference type="RefSeq" id="WP_094264030.1">
    <property type="nucleotide sequence ID" value="NZ_NOWF01000004.1"/>
</dbReference>
<feature type="transmembrane region" description="Helical" evidence="1">
    <location>
        <begin position="136"/>
        <end position="157"/>
    </location>
</feature>
<evidence type="ECO:0000259" key="2">
    <source>
        <dbReference type="Pfam" id="PF02517"/>
    </source>
</evidence>
<dbReference type="InterPro" id="IPR003675">
    <property type="entry name" value="Rce1/LyrA-like_dom"/>
</dbReference>
<organism evidence="3 4">
    <name type="scientific">Paludifilum halophilum</name>
    <dbReference type="NCBI Taxonomy" id="1642702"/>
    <lineage>
        <taxon>Bacteria</taxon>
        <taxon>Bacillati</taxon>
        <taxon>Bacillota</taxon>
        <taxon>Bacilli</taxon>
        <taxon>Bacillales</taxon>
        <taxon>Thermoactinomycetaceae</taxon>
        <taxon>Paludifilum</taxon>
    </lineage>
</organism>
<accession>A0A235B6R9</accession>
<dbReference type="GO" id="GO:0080120">
    <property type="term" value="P:CAAX-box protein maturation"/>
    <property type="evidence" value="ECO:0007669"/>
    <property type="project" value="UniProtKB-ARBA"/>
</dbReference>
<dbReference type="EMBL" id="NOWF01000004">
    <property type="protein sequence ID" value="OYD07994.1"/>
    <property type="molecule type" value="Genomic_DNA"/>
</dbReference>
<dbReference type="GO" id="GO:0004175">
    <property type="term" value="F:endopeptidase activity"/>
    <property type="evidence" value="ECO:0007669"/>
    <property type="project" value="UniProtKB-ARBA"/>
</dbReference>
<feature type="transmembrane region" description="Helical" evidence="1">
    <location>
        <begin position="217"/>
        <end position="237"/>
    </location>
</feature>
<dbReference type="Proteomes" id="UP000215459">
    <property type="component" value="Unassembled WGS sequence"/>
</dbReference>
<keyword evidence="4" id="KW-1185">Reference proteome</keyword>
<protein>
    <recommendedName>
        <fullName evidence="2">CAAX prenyl protease 2/Lysostaphin resistance protein A-like domain-containing protein</fullName>
    </recommendedName>
</protein>
<reference evidence="3 4" key="1">
    <citation type="submission" date="2017-07" db="EMBL/GenBank/DDBJ databases">
        <title>The genome sequence of Paludifilum halophilum highlights mechanisms for microbial adaptation to high salt environemnts.</title>
        <authorList>
            <person name="Belbahri L."/>
        </authorList>
    </citation>
    <scope>NUCLEOTIDE SEQUENCE [LARGE SCALE GENOMIC DNA]</scope>
    <source>
        <strain evidence="3 4">DSM 102817</strain>
    </source>
</reference>
<comment type="caution">
    <text evidence="3">The sequence shown here is derived from an EMBL/GenBank/DDBJ whole genome shotgun (WGS) entry which is preliminary data.</text>
</comment>
<feature type="transmembrane region" description="Helical" evidence="1">
    <location>
        <begin position="177"/>
        <end position="196"/>
    </location>
</feature>
<evidence type="ECO:0000313" key="3">
    <source>
        <dbReference type="EMBL" id="OYD07994.1"/>
    </source>
</evidence>
<feature type="transmembrane region" description="Helical" evidence="1">
    <location>
        <begin position="308"/>
        <end position="325"/>
    </location>
</feature>
<evidence type="ECO:0000313" key="4">
    <source>
        <dbReference type="Proteomes" id="UP000215459"/>
    </source>
</evidence>
<proteinExistence type="predicted"/>
<feature type="domain" description="CAAX prenyl protease 2/Lysostaphin resistance protein A-like" evidence="2">
    <location>
        <begin position="263"/>
        <end position="343"/>
    </location>
</feature>
<feature type="transmembrane region" description="Helical" evidence="1">
    <location>
        <begin position="257"/>
        <end position="277"/>
    </location>
</feature>
<sequence>MEIIATVLQFLPLLFLLWLANLSENLKQSEQHARTGTGLAITAYVILSLMYGIFILAGILLSLFGLLARSAGEVRTTPVPEAGVDPALIQRMVDVLPFVGFSIWIPSLLGILLLIPALRRWISRVIPIDPKNRVHTVALSSSMLIWIYFFFFVAVGIQNLAQWTESQEMGNPIPSLWAQQITFFIIALIGVGWLSWRRSWKETLNRLGLVRPTLRESLIGIGSGLLLVGGALLLETIAQTAGIAGDPNVEKLTEQLIGPLFGSVLGILTLGLSAALGEEAIFRGALQPRFGLILTAILFSVVHSNYGFSISTLVVFLVGLVLGLMRQRYNTSTTMFVHATYNMTLGLLSYL</sequence>
<dbReference type="AlphaFoldDB" id="A0A235B6R9"/>
<feature type="transmembrane region" description="Helical" evidence="1">
    <location>
        <begin position="44"/>
        <end position="68"/>
    </location>
</feature>
<dbReference type="OrthoDB" id="2986398at2"/>
<feature type="transmembrane region" description="Helical" evidence="1">
    <location>
        <begin position="6"/>
        <end position="23"/>
    </location>
</feature>